<dbReference type="RefSeq" id="WP_003080901.1">
    <property type="nucleotide sequence ID" value="NZ_AEUW02000001.1"/>
</dbReference>
<dbReference type="AlphaFoldDB" id="G5JWW6"/>
<dbReference type="GO" id="GO:0004527">
    <property type="term" value="F:exonuclease activity"/>
    <property type="evidence" value="ECO:0007669"/>
    <property type="project" value="UniProtKB-KW"/>
</dbReference>
<dbReference type="InterPro" id="IPR005135">
    <property type="entry name" value="Endo/exonuclease/phosphatase"/>
</dbReference>
<dbReference type="OrthoDB" id="9812537at2"/>
<dbReference type="eggNOG" id="COG3568">
    <property type="taxonomic scope" value="Bacteria"/>
</dbReference>
<evidence type="ECO:0000259" key="2">
    <source>
        <dbReference type="Pfam" id="PF03372"/>
    </source>
</evidence>
<sequence>MVALLTINSHSWMEAEPQRNLEILGKTILANDYDIICVQEVNQLLHSKAAKDLPNYCQAAGTPAIHEDNYALKLVTFLLENGKTYYWSWAYNHIGYDRFQEGVAILSKQPLISEGLLISEADDEHDYHTRRVLLGKTKLDHTEITVASLHMSWWDKGFQGEWAKLEKALLRVETPIILMGDFNNPYDKEGYQLILNSRLQLQDSHQTAVTSYGEATIQAEIDGWQGNQQALKVDYIFMSQDFQAEKSEVIFDGENYPVISDHFGLACQADLRNNER</sequence>
<keyword evidence="1" id="KW-0378">Hydrolase</keyword>
<dbReference type="Gene3D" id="3.60.10.10">
    <property type="entry name" value="Endonuclease/exonuclease/phosphatase"/>
    <property type="match status" value="1"/>
</dbReference>
<feature type="domain" description="Endonuclease/exonuclease/phosphatase" evidence="2">
    <location>
        <begin position="21"/>
        <end position="262"/>
    </location>
</feature>
<dbReference type="PANTHER" id="PTHR15822">
    <property type="entry name" value="TRAF AND TNF RECEPTOR-ASSOCIATED PROTEIN"/>
    <property type="match status" value="1"/>
</dbReference>
<dbReference type="GO" id="GO:0004519">
    <property type="term" value="F:endonuclease activity"/>
    <property type="evidence" value="ECO:0007669"/>
    <property type="project" value="UniProtKB-KW"/>
</dbReference>
<evidence type="ECO:0000256" key="1">
    <source>
        <dbReference type="ARBA" id="ARBA00022801"/>
    </source>
</evidence>
<evidence type="ECO:0000313" key="3">
    <source>
        <dbReference type="EMBL" id="EHJ52638.1"/>
    </source>
</evidence>
<reference evidence="3 4" key="1">
    <citation type="journal article" date="2014" name="Int. J. Syst. Evol. Microbiol.">
        <title>Phylogenomics and the dynamic genome evolution of the genus Streptococcus.</title>
        <authorList>
            <consortium name="The Broad Institute Genome Sequencing Platform"/>
            <person name="Richards V.P."/>
            <person name="Palmer S.R."/>
            <person name="Pavinski Bitar P.D."/>
            <person name="Qin X."/>
            <person name="Weinstock G.M."/>
            <person name="Highlander S.K."/>
            <person name="Town C.D."/>
            <person name="Burne R.A."/>
            <person name="Stanhope M.J."/>
        </authorList>
    </citation>
    <scope>NUCLEOTIDE SEQUENCE [LARGE SCALE GENOMIC DNA]</scope>
    <source>
        <strain evidence="3 4">NCTC 11558</strain>
    </source>
</reference>
<dbReference type="InterPro" id="IPR036691">
    <property type="entry name" value="Endo/exonu/phosph_ase_sf"/>
</dbReference>
<accession>G5JWW6</accession>
<dbReference type="Pfam" id="PF03372">
    <property type="entry name" value="Exo_endo_phos"/>
    <property type="match status" value="1"/>
</dbReference>
<dbReference type="EMBL" id="AEUW02000001">
    <property type="protein sequence ID" value="EHJ52638.1"/>
    <property type="molecule type" value="Genomic_DNA"/>
</dbReference>
<dbReference type="CDD" id="cd09079">
    <property type="entry name" value="RgfB-like"/>
    <property type="match status" value="1"/>
</dbReference>
<gene>
    <name evidence="3" type="ORF">STRMA_1507</name>
</gene>
<dbReference type="InterPro" id="IPR051547">
    <property type="entry name" value="TDP2-like"/>
</dbReference>
<organism evidence="3 4">
    <name type="scientific">Streptococcus macacae NCTC 11558</name>
    <dbReference type="NCBI Taxonomy" id="764298"/>
    <lineage>
        <taxon>Bacteria</taxon>
        <taxon>Bacillati</taxon>
        <taxon>Bacillota</taxon>
        <taxon>Bacilli</taxon>
        <taxon>Lactobacillales</taxon>
        <taxon>Streptococcaceae</taxon>
        <taxon>Streptococcus</taxon>
    </lineage>
</organism>
<keyword evidence="3" id="KW-0255">Endonuclease</keyword>
<dbReference type="SUPFAM" id="SSF56219">
    <property type="entry name" value="DNase I-like"/>
    <property type="match status" value="1"/>
</dbReference>
<dbReference type="STRING" id="764298.STRMA_1507"/>
<dbReference type="PANTHER" id="PTHR15822:SF23">
    <property type="entry name" value="ENDONUCLEASE_EXONUCLEASE_PHOSPHATASE FAMILY PROTEIN"/>
    <property type="match status" value="1"/>
</dbReference>
<name>G5JWW6_9STRE</name>
<dbReference type="Proteomes" id="UP000003573">
    <property type="component" value="Unassembled WGS sequence"/>
</dbReference>
<proteinExistence type="predicted"/>
<protein>
    <submittedName>
        <fullName evidence="3">Endonuclease/exonuclease/phosphatase family protein</fullName>
    </submittedName>
</protein>
<comment type="caution">
    <text evidence="3">The sequence shown here is derived from an EMBL/GenBank/DDBJ whole genome shotgun (WGS) entry which is preliminary data.</text>
</comment>
<evidence type="ECO:0000313" key="4">
    <source>
        <dbReference type="Proteomes" id="UP000003573"/>
    </source>
</evidence>
<keyword evidence="3" id="KW-0540">Nuclease</keyword>
<keyword evidence="4" id="KW-1185">Reference proteome</keyword>